<gene>
    <name evidence="2" type="ORF">H0H81_002565</name>
</gene>
<evidence type="ECO:0000313" key="3">
    <source>
        <dbReference type="Proteomes" id="UP000717328"/>
    </source>
</evidence>
<comment type="caution">
    <text evidence="2">The sequence shown here is derived from an EMBL/GenBank/DDBJ whole genome shotgun (WGS) entry which is preliminary data.</text>
</comment>
<dbReference type="EMBL" id="JABCKI010000079">
    <property type="protein sequence ID" value="KAG5653048.1"/>
    <property type="molecule type" value="Genomic_DNA"/>
</dbReference>
<dbReference type="AlphaFoldDB" id="A0A9P7GMX8"/>
<name>A0A9P7GMX8_9AGAR</name>
<proteinExistence type="predicted"/>
<protein>
    <submittedName>
        <fullName evidence="2">Uncharacterized protein</fullName>
    </submittedName>
</protein>
<sequence>MMLPTRPDDLHTPYAVIQIHQAGPLVLQPASNTALPEPPTVEKPVSEDEGISESTILVQPEQLNCSAQLPYFVAEKEESSPSQIFVPDYTPPHREGNATGWCWWLFKATIALTLLLFFLLAVPVAIFKALQVRIIPEPIAASLCAIKQLRIPHLCNEFSFPPHNIVIEASQEPGQTLRADFPGLMMVQNAIADTFAGDTPGASEMAIQITKAELATSDLITAVRYSSLRTADHLAHALKIFVEDAVDAGDSLQDLDAKAMGAIDRCLSLFKLSKYFILTFFSVSILGINVWALRAIEDTKSAAPGVMSSLAVWRAKKSTDKVITENFEEAMTVQSKILTDLVKHAQRSQGHLKRMKERLQAIRDLAMRENIQIHVEQGELLASMWAHLGSSRRDLARFKANLELLANLECYTDEAKLHVAQALANLKTMQAQMKDLRSKVSAPVIAGTSIPVDVHIRTIMDGIQRMKQSRIRAREREGDIRTIGIQSD</sequence>
<dbReference type="OrthoDB" id="4179406at2759"/>
<keyword evidence="1" id="KW-0812">Transmembrane</keyword>
<evidence type="ECO:0000256" key="1">
    <source>
        <dbReference type="SAM" id="Phobius"/>
    </source>
</evidence>
<evidence type="ECO:0000313" key="2">
    <source>
        <dbReference type="EMBL" id="KAG5653048.1"/>
    </source>
</evidence>
<keyword evidence="1" id="KW-0472">Membrane</keyword>
<reference evidence="2" key="1">
    <citation type="submission" date="2021-02" db="EMBL/GenBank/DDBJ databases">
        <authorList>
            <person name="Nieuwenhuis M."/>
            <person name="Van De Peppel L.J.J."/>
        </authorList>
    </citation>
    <scope>NUCLEOTIDE SEQUENCE</scope>
    <source>
        <strain evidence="2">D49</strain>
    </source>
</reference>
<organism evidence="2 3">
    <name type="scientific">Sphagnurus paluster</name>
    <dbReference type="NCBI Taxonomy" id="117069"/>
    <lineage>
        <taxon>Eukaryota</taxon>
        <taxon>Fungi</taxon>
        <taxon>Dikarya</taxon>
        <taxon>Basidiomycota</taxon>
        <taxon>Agaricomycotina</taxon>
        <taxon>Agaricomycetes</taxon>
        <taxon>Agaricomycetidae</taxon>
        <taxon>Agaricales</taxon>
        <taxon>Tricholomatineae</taxon>
        <taxon>Lyophyllaceae</taxon>
        <taxon>Sphagnurus</taxon>
    </lineage>
</organism>
<reference evidence="2" key="2">
    <citation type="submission" date="2021-10" db="EMBL/GenBank/DDBJ databases">
        <title>Phylogenomics reveals ancestral predisposition of the termite-cultivated fungus Termitomyces towards a domesticated lifestyle.</title>
        <authorList>
            <person name="Auxier B."/>
            <person name="Grum-Grzhimaylo A."/>
            <person name="Cardenas M.E."/>
            <person name="Lodge J.D."/>
            <person name="Laessoe T."/>
            <person name="Pedersen O."/>
            <person name="Smith M.E."/>
            <person name="Kuyper T.W."/>
            <person name="Franco-Molano E.A."/>
            <person name="Baroni T.J."/>
            <person name="Aanen D.K."/>
        </authorList>
    </citation>
    <scope>NUCLEOTIDE SEQUENCE</scope>
    <source>
        <strain evidence="2">D49</strain>
    </source>
</reference>
<feature type="transmembrane region" description="Helical" evidence="1">
    <location>
        <begin position="104"/>
        <end position="127"/>
    </location>
</feature>
<accession>A0A9P7GMX8</accession>
<dbReference type="Proteomes" id="UP000717328">
    <property type="component" value="Unassembled WGS sequence"/>
</dbReference>
<keyword evidence="3" id="KW-1185">Reference proteome</keyword>
<keyword evidence="1" id="KW-1133">Transmembrane helix</keyword>